<dbReference type="GO" id="GO:0000287">
    <property type="term" value="F:magnesium ion binding"/>
    <property type="evidence" value="ECO:0007669"/>
    <property type="project" value="InterPro"/>
</dbReference>
<dbReference type="GO" id="GO:0006226">
    <property type="term" value="P:dUMP biosynthetic process"/>
    <property type="evidence" value="ECO:0007669"/>
    <property type="project" value="InterPro"/>
</dbReference>
<feature type="domain" description="dUTPase-like" evidence="6">
    <location>
        <begin position="27"/>
        <end position="155"/>
    </location>
</feature>
<dbReference type="OrthoDB" id="9809956at2"/>
<organism evidence="7 8">
    <name type="scientific">Desulfonauticus submarinus</name>
    <dbReference type="NCBI Taxonomy" id="206665"/>
    <lineage>
        <taxon>Bacteria</taxon>
        <taxon>Pseudomonadati</taxon>
        <taxon>Thermodesulfobacteriota</taxon>
        <taxon>Desulfovibrionia</taxon>
        <taxon>Desulfovibrionales</taxon>
        <taxon>Desulfonauticaceae</taxon>
        <taxon>Desulfonauticus</taxon>
    </lineage>
</organism>
<comment type="catalytic activity">
    <reaction evidence="5">
        <text>dUTP + H2O = dUMP + diphosphate + H(+)</text>
        <dbReference type="Rhea" id="RHEA:10248"/>
        <dbReference type="ChEBI" id="CHEBI:15377"/>
        <dbReference type="ChEBI" id="CHEBI:15378"/>
        <dbReference type="ChEBI" id="CHEBI:33019"/>
        <dbReference type="ChEBI" id="CHEBI:61555"/>
        <dbReference type="ChEBI" id="CHEBI:246422"/>
        <dbReference type="EC" id="3.6.1.23"/>
    </reaction>
</comment>
<dbReference type="NCBIfam" id="TIGR00576">
    <property type="entry name" value="dut"/>
    <property type="match status" value="1"/>
</dbReference>
<evidence type="ECO:0000259" key="6">
    <source>
        <dbReference type="Pfam" id="PF00692"/>
    </source>
</evidence>
<keyword evidence="3" id="KW-0378">Hydrolase</keyword>
<evidence type="ECO:0000256" key="5">
    <source>
        <dbReference type="ARBA" id="ARBA00047686"/>
    </source>
</evidence>
<dbReference type="InterPro" id="IPR008181">
    <property type="entry name" value="dUTPase"/>
</dbReference>
<evidence type="ECO:0000256" key="1">
    <source>
        <dbReference type="ARBA" id="ARBA00006581"/>
    </source>
</evidence>
<comment type="similarity">
    <text evidence="1">Belongs to the dUTPase family.</text>
</comment>
<dbReference type="InterPro" id="IPR036157">
    <property type="entry name" value="dUTPase-like_sf"/>
</dbReference>
<dbReference type="PANTHER" id="PTHR11241:SF0">
    <property type="entry name" value="DEOXYURIDINE 5'-TRIPHOSPHATE NUCLEOTIDOHYDROLASE"/>
    <property type="match status" value="1"/>
</dbReference>
<dbReference type="GO" id="GO:0046081">
    <property type="term" value="P:dUTP catabolic process"/>
    <property type="evidence" value="ECO:0007669"/>
    <property type="project" value="InterPro"/>
</dbReference>
<dbReference type="STRING" id="206665.SAMN04488516_102292"/>
<dbReference type="PANTHER" id="PTHR11241">
    <property type="entry name" value="DEOXYURIDINE 5'-TRIPHOSPHATE NUCLEOTIDOHYDROLASE"/>
    <property type="match status" value="1"/>
</dbReference>
<dbReference type="Proteomes" id="UP000199602">
    <property type="component" value="Unassembled WGS sequence"/>
</dbReference>
<evidence type="ECO:0000313" key="7">
    <source>
        <dbReference type="EMBL" id="SDN49175.1"/>
    </source>
</evidence>
<dbReference type="NCBIfam" id="NF001862">
    <property type="entry name" value="PRK00601.1"/>
    <property type="match status" value="1"/>
</dbReference>
<dbReference type="InterPro" id="IPR029054">
    <property type="entry name" value="dUTPase-like"/>
</dbReference>
<dbReference type="Pfam" id="PF00692">
    <property type="entry name" value="dUTPase"/>
    <property type="match status" value="1"/>
</dbReference>
<dbReference type="CDD" id="cd07557">
    <property type="entry name" value="trimeric_dUTPase"/>
    <property type="match status" value="1"/>
</dbReference>
<dbReference type="InterPro" id="IPR033704">
    <property type="entry name" value="dUTPase_trimeric"/>
</dbReference>
<keyword evidence="4" id="KW-0546">Nucleotide metabolism</keyword>
<accession>A0A1H0BU97</accession>
<dbReference type="RefSeq" id="WP_092063672.1">
    <property type="nucleotide sequence ID" value="NZ_FNIN01000002.1"/>
</dbReference>
<evidence type="ECO:0000256" key="2">
    <source>
        <dbReference type="ARBA" id="ARBA00012379"/>
    </source>
</evidence>
<dbReference type="EC" id="3.6.1.23" evidence="2"/>
<gene>
    <name evidence="7" type="ORF">SAMN04488516_102292</name>
</gene>
<evidence type="ECO:0000256" key="3">
    <source>
        <dbReference type="ARBA" id="ARBA00022801"/>
    </source>
</evidence>
<evidence type="ECO:0000313" key="8">
    <source>
        <dbReference type="Proteomes" id="UP000199602"/>
    </source>
</evidence>
<proteinExistence type="inferred from homology"/>
<reference evidence="7 8" key="1">
    <citation type="submission" date="2016-10" db="EMBL/GenBank/DDBJ databases">
        <authorList>
            <person name="de Groot N.N."/>
        </authorList>
    </citation>
    <scope>NUCLEOTIDE SEQUENCE [LARGE SCALE GENOMIC DNA]</scope>
    <source>
        <strain evidence="7 8">DSM 15269</strain>
    </source>
</reference>
<dbReference type="Gene3D" id="2.70.40.10">
    <property type="match status" value="1"/>
</dbReference>
<evidence type="ECO:0000256" key="4">
    <source>
        <dbReference type="ARBA" id="ARBA00023080"/>
    </source>
</evidence>
<dbReference type="AlphaFoldDB" id="A0A1H0BU97"/>
<dbReference type="EMBL" id="FNIN01000002">
    <property type="protein sequence ID" value="SDN49175.1"/>
    <property type="molecule type" value="Genomic_DNA"/>
</dbReference>
<dbReference type="SUPFAM" id="SSF51283">
    <property type="entry name" value="dUTPase-like"/>
    <property type="match status" value="1"/>
</dbReference>
<name>A0A1H0BU97_9BACT</name>
<protein>
    <recommendedName>
        <fullName evidence="2">dUTP diphosphatase</fullName>
        <ecNumber evidence="2">3.6.1.23</ecNumber>
    </recommendedName>
</protein>
<keyword evidence="8" id="KW-1185">Reference proteome</keyword>
<sequence length="157" mass="17260">MSTKSPQKIPVKIKFLSSILHSLNLDYATSFSAGLDLRACFKENQLTFKPRERKKIPTGIAIEILEPSIAGFVFSRSGLGTKQGLVITQGVGVIDPDYRGEIFVSLLNISEEDQTIIQGERIAQLIFLPFFQAQIIPTDNLSYSTRGNGGFGHTGKL</sequence>
<dbReference type="GO" id="GO:0004170">
    <property type="term" value="F:dUTP diphosphatase activity"/>
    <property type="evidence" value="ECO:0007669"/>
    <property type="project" value="UniProtKB-EC"/>
</dbReference>